<keyword evidence="4" id="KW-1003">Cell membrane</keyword>
<organism evidence="16 18">
    <name type="scientific">Pseudoalteromonas citrea</name>
    <dbReference type="NCBI Taxonomy" id="43655"/>
    <lineage>
        <taxon>Bacteria</taxon>
        <taxon>Pseudomonadati</taxon>
        <taxon>Pseudomonadota</taxon>
        <taxon>Gammaproteobacteria</taxon>
        <taxon>Alteromonadales</taxon>
        <taxon>Pseudoalteromonadaceae</taxon>
        <taxon>Pseudoalteromonas</taxon>
    </lineage>
</organism>
<feature type="transmembrane region" description="Helical" evidence="13">
    <location>
        <begin position="20"/>
        <end position="40"/>
    </location>
</feature>
<dbReference type="InterPro" id="IPR011577">
    <property type="entry name" value="Cyt_b561_bac/Ni-Hgenase"/>
</dbReference>
<evidence type="ECO:0000313" key="16">
    <source>
        <dbReference type="EMBL" id="TMP61142.1"/>
    </source>
</evidence>
<keyword evidence="11 13" id="KW-0472">Membrane</keyword>
<dbReference type="GO" id="GO:0022904">
    <property type="term" value="P:respiratory electron transport chain"/>
    <property type="evidence" value="ECO:0007669"/>
    <property type="project" value="InterPro"/>
</dbReference>
<evidence type="ECO:0000256" key="1">
    <source>
        <dbReference type="ARBA" id="ARBA00001970"/>
    </source>
</evidence>
<evidence type="ECO:0000256" key="10">
    <source>
        <dbReference type="ARBA" id="ARBA00023004"/>
    </source>
</evidence>
<reference evidence="16" key="3">
    <citation type="submission" date="2019-09" db="EMBL/GenBank/DDBJ databases">
        <title>Co-occurence of chitin degradation, pigmentation and bioactivity in marine Pseudoalteromonas.</title>
        <authorList>
            <person name="Sonnenschein E.C."/>
            <person name="Bech P.K."/>
        </authorList>
    </citation>
    <scope>NUCLEOTIDE SEQUENCE</scope>
    <source>
        <strain evidence="16">S2231</strain>
        <strain evidence="15 17">S2233</strain>
    </source>
</reference>
<feature type="domain" description="Cytochrome b561 bacterial/Ni-hydrogenase" evidence="14">
    <location>
        <begin position="1"/>
        <end position="157"/>
    </location>
</feature>
<evidence type="ECO:0000256" key="6">
    <source>
        <dbReference type="ARBA" id="ARBA00022692"/>
    </source>
</evidence>
<feature type="transmembrane region" description="Helical" evidence="13">
    <location>
        <begin position="124"/>
        <end position="145"/>
    </location>
</feature>
<dbReference type="Proteomes" id="UP000307706">
    <property type="component" value="Unassembled WGS sequence"/>
</dbReference>
<keyword evidence="7" id="KW-0479">Metal-binding</keyword>
<protein>
    <submittedName>
        <fullName evidence="16">Cytochrome B</fullName>
    </submittedName>
</protein>
<reference evidence="17 18" key="1">
    <citation type="submission" date="2017-12" db="EMBL/GenBank/DDBJ databases">
        <authorList>
            <person name="Paulsen S."/>
            <person name="Gram L.K."/>
        </authorList>
    </citation>
    <scope>NUCLEOTIDE SEQUENCE [LARGE SCALE GENOMIC DNA]</scope>
    <source>
        <strain evidence="16 18">S2231</strain>
        <strain evidence="15 17">S2233</strain>
    </source>
</reference>
<accession>A0A5S3XUM8</accession>
<dbReference type="Pfam" id="PF01292">
    <property type="entry name" value="Ni_hydr_CYTB"/>
    <property type="match status" value="1"/>
</dbReference>
<evidence type="ECO:0000256" key="9">
    <source>
        <dbReference type="ARBA" id="ARBA00022989"/>
    </source>
</evidence>
<keyword evidence="8" id="KW-0249">Electron transport</keyword>
<keyword evidence="3" id="KW-0813">Transport</keyword>
<evidence type="ECO:0000256" key="11">
    <source>
        <dbReference type="ARBA" id="ARBA00023136"/>
    </source>
</evidence>
<dbReference type="PANTHER" id="PTHR30529:SF7">
    <property type="entry name" value="CYTOCHROME B561 BACTERIAL_NI-HYDROGENASE DOMAIN-CONTAINING PROTEIN"/>
    <property type="match status" value="1"/>
</dbReference>
<comment type="cofactor">
    <cofactor evidence="1">
        <name>heme b</name>
        <dbReference type="ChEBI" id="CHEBI:60344"/>
    </cofactor>
</comment>
<dbReference type="SUPFAM" id="SSF81342">
    <property type="entry name" value="Transmembrane di-heme cytochromes"/>
    <property type="match status" value="1"/>
</dbReference>
<dbReference type="InterPro" id="IPR016174">
    <property type="entry name" value="Di-haem_cyt_TM"/>
</dbReference>
<comment type="subcellular location">
    <subcellularLocation>
        <location evidence="2">Cell membrane</location>
        <topology evidence="2">Multi-pass membrane protein</topology>
    </subcellularLocation>
</comment>
<dbReference type="OrthoDB" id="9793784at2"/>
<evidence type="ECO:0000256" key="12">
    <source>
        <dbReference type="ARBA" id="ARBA00037975"/>
    </source>
</evidence>
<dbReference type="PANTHER" id="PTHR30529">
    <property type="entry name" value="CYTOCHROME B561"/>
    <property type="match status" value="1"/>
</dbReference>
<dbReference type="InterPro" id="IPR052168">
    <property type="entry name" value="Cytochrome_b561_oxidase"/>
</dbReference>
<keyword evidence="5" id="KW-0349">Heme</keyword>
<gene>
    <name evidence="16" type="ORF">CWB96_05030</name>
    <name evidence="15" type="ORF">CWB97_05895</name>
</gene>
<evidence type="ECO:0000313" key="18">
    <source>
        <dbReference type="Proteomes" id="UP000307706"/>
    </source>
</evidence>
<name>A0A5S3XUM8_9GAMM</name>
<comment type="similarity">
    <text evidence="12">Belongs to the cytochrome b561 family.</text>
</comment>
<evidence type="ECO:0000313" key="15">
    <source>
        <dbReference type="EMBL" id="TMP44769.1"/>
    </source>
</evidence>
<keyword evidence="9 13" id="KW-1133">Transmembrane helix</keyword>
<dbReference type="GO" id="GO:0005886">
    <property type="term" value="C:plasma membrane"/>
    <property type="evidence" value="ECO:0007669"/>
    <property type="project" value="UniProtKB-SubCell"/>
</dbReference>
<keyword evidence="17" id="KW-1185">Reference proteome</keyword>
<evidence type="ECO:0000256" key="5">
    <source>
        <dbReference type="ARBA" id="ARBA00022617"/>
    </source>
</evidence>
<evidence type="ECO:0000313" key="17">
    <source>
        <dbReference type="Proteomes" id="UP000305730"/>
    </source>
</evidence>
<evidence type="ECO:0000259" key="14">
    <source>
        <dbReference type="Pfam" id="PF01292"/>
    </source>
</evidence>
<dbReference type="AlphaFoldDB" id="A0A5S3XUM8"/>
<keyword evidence="6 13" id="KW-0812">Transmembrane</keyword>
<evidence type="ECO:0000256" key="2">
    <source>
        <dbReference type="ARBA" id="ARBA00004651"/>
    </source>
</evidence>
<dbReference type="GO" id="GO:0020037">
    <property type="term" value="F:heme binding"/>
    <property type="evidence" value="ECO:0007669"/>
    <property type="project" value="TreeGrafter"/>
</dbReference>
<evidence type="ECO:0000256" key="7">
    <source>
        <dbReference type="ARBA" id="ARBA00022723"/>
    </source>
</evidence>
<feature type="transmembrane region" description="Helical" evidence="13">
    <location>
        <begin position="60"/>
        <end position="82"/>
    </location>
</feature>
<dbReference type="EMBL" id="PNCL01000018">
    <property type="protein sequence ID" value="TMP61142.1"/>
    <property type="molecule type" value="Genomic_DNA"/>
</dbReference>
<dbReference type="GO" id="GO:0046872">
    <property type="term" value="F:metal ion binding"/>
    <property type="evidence" value="ECO:0007669"/>
    <property type="project" value="UniProtKB-KW"/>
</dbReference>
<reference evidence="18" key="2">
    <citation type="submission" date="2019-06" db="EMBL/GenBank/DDBJ databases">
        <title>Co-occurence of chitin degradation, pigmentation and bioactivity in marine Pseudoalteromonas.</title>
        <authorList>
            <person name="Sonnenschein E.C."/>
            <person name="Bech P.K."/>
        </authorList>
    </citation>
    <scope>NUCLEOTIDE SEQUENCE [LARGE SCALE GENOMIC DNA]</scope>
    <source>
        <strain evidence="18">S2231</strain>
    </source>
</reference>
<evidence type="ECO:0000256" key="8">
    <source>
        <dbReference type="ARBA" id="ARBA00022982"/>
    </source>
</evidence>
<evidence type="ECO:0000256" key="4">
    <source>
        <dbReference type="ARBA" id="ARBA00022475"/>
    </source>
</evidence>
<dbReference type="Proteomes" id="UP000305730">
    <property type="component" value="Unassembled WGS sequence"/>
</dbReference>
<evidence type="ECO:0000256" key="3">
    <source>
        <dbReference type="ARBA" id="ARBA00022448"/>
    </source>
</evidence>
<proteinExistence type="inferred from homology"/>
<comment type="caution">
    <text evidence="16">The sequence shown here is derived from an EMBL/GenBank/DDBJ whole genome shotgun (WGS) entry which is preliminary data.</text>
</comment>
<dbReference type="EMBL" id="PNCK01000019">
    <property type="protein sequence ID" value="TMP44769.1"/>
    <property type="molecule type" value="Genomic_DNA"/>
</dbReference>
<dbReference type="GO" id="GO:0009055">
    <property type="term" value="F:electron transfer activity"/>
    <property type="evidence" value="ECO:0007669"/>
    <property type="project" value="InterPro"/>
</dbReference>
<keyword evidence="10" id="KW-0408">Iron</keyword>
<sequence length="161" mass="18072">MIGVIVIGYYMVYWDVGPLYPIHKALGVLALFIILPRVIWRLKKGFPAPASDYPKHEHHLSVIVHWLLLLGTLALPISGMLYSGFGGYGINIFGFELVTRNELNGEVIAFNETIYYSAKLSHSWIAYILTGALVLHIVGAIKHHVVDQDNTLRRMLGYKGI</sequence>
<evidence type="ECO:0000256" key="13">
    <source>
        <dbReference type="SAM" id="Phobius"/>
    </source>
</evidence>